<dbReference type="Proteomes" id="UP001227317">
    <property type="component" value="Unassembled WGS sequence"/>
</dbReference>
<keyword evidence="2" id="KW-1185">Reference proteome</keyword>
<accession>A0ABU0WRE3</accession>
<evidence type="ECO:0000313" key="1">
    <source>
        <dbReference type="EMBL" id="MDQ2105369.1"/>
    </source>
</evidence>
<organism evidence="1 2">
    <name type="scientific">Azospirillum isscasi</name>
    <dbReference type="NCBI Taxonomy" id="3053926"/>
    <lineage>
        <taxon>Bacteria</taxon>
        <taxon>Pseudomonadati</taxon>
        <taxon>Pseudomonadota</taxon>
        <taxon>Alphaproteobacteria</taxon>
        <taxon>Rhodospirillales</taxon>
        <taxon>Azospirillaceae</taxon>
        <taxon>Azospirillum</taxon>
    </lineage>
</organism>
<dbReference type="RefSeq" id="WP_306709855.1">
    <property type="nucleotide sequence ID" value="NZ_JAUJFI010000138.1"/>
</dbReference>
<evidence type="ECO:0000313" key="2">
    <source>
        <dbReference type="Proteomes" id="UP001227317"/>
    </source>
</evidence>
<sequence length="97" mass="10564">MNSVPDLDPVDYGPAGDVFAKIRAVQRGKTDLARAPWSTSEVLAVALALGRFDLLESPYTTADSAWDRLSSAQRQAVATVNLAFAGPDWQGRRCYYS</sequence>
<protein>
    <submittedName>
        <fullName evidence="1">Uncharacterized protein</fullName>
    </submittedName>
</protein>
<gene>
    <name evidence="1" type="ORF">QSG27_21905</name>
</gene>
<dbReference type="EMBL" id="JAUJFI010000138">
    <property type="protein sequence ID" value="MDQ2105369.1"/>
    <property type="molecule type" value="Genomic_DNA"/>
</dbReference>
<name>A0ABU0WRE3_9PROT</name>
<proteinExistence type="predicted"/>
<comment type="caution">
    <text evidence="1">The sequence shown here is derived from an EMBL/GenBank/DDBJ whole genome shotgun (WGS) entry which is preliminary data.</text>
</comment>
<reference evidence="1 2" key="1">
    <citation type="submission" date="2023-06" db="EMBL/GenBank/DDBJ databases">
        <title>Azospirillum isscasensis sp.nov, a bacterium isolated from rhizosphere soil of rice.</title>
        <authorList>
            <person name="Wang H."/>
        </authorList>
    </citation>
    <scope>NUCLEOTIDE SEQUENCE [LARGE SCALE GENOMIC DNA]</scope>
    <source>
        <strain evidence="1 2">C340-1</strain>
    </source>
</reference>